<organism evidence="1 2">
    <name type="scientific">Candidatus Epulonipiscium fishelsonii</name>
    <dbReference type="NCBI Taxonomy" id="77094"/>
    <lineage>
        <taxon>Bacteria</taxon>
        <taxon>Bacillati</taxon>
        <taxon>Bacillota</taxon>
        <taxon>Clostridia</taxon>
        <taxon>Lachnospirales</taxon>
        <taxon>Lachnospiraceae</taxon>
        <taxon>Candidatus Epulonipiscium</taxon>
    </lineage>
</organism>
<protein>
    <submittedName>
        <fullName evidence="1">3-isopropylmalate dehydratase</fullName>
    </submittedName>
</protein>
<name>A0ACC8XCE8_9FIRM</name>
<comment type="caution">
    <text evidence="1">The sequence shown here is derived from an EMBL/GenBank/DDBJ whole genome shotgun (WGS) entry which is preliminary data.</text>
</comment>
<reference evidence="1" key="1">
    <citation type="submission" date="2016-08" db="EMBL/GenBank/DDBJ databases">
        <authorList>
            <person name="Ngugi D.K."/>
            <person name="Miyake S."/>
            <person name="Stingl U."/>
        </authorList>
    </citation>
    <scope>NUCLEOTIDE SEQUENCE</scope>
    <source>
        <strain evidence="1">SCG-B11WGA-EpuloA1</strain>
    </source>
</reference>
<gene>
    <name evidence="1" type="ORF">AN396_06095</name>
</gene>
<accession>A0ACC8XCE8</accession>
<evidence type="ECO:0000313" key="1">
    <source>
        <dbReference type="EMBL" id="ONI40378.1"/>
    </source>
</evidence>
<sequence length="163" mass="17670">MDKIIKGKSYAFGKNIDTDQICPGQYLELTDHKAIASHCLEGARAEFAKEFIEGGIIIALENFGCGSSREHAAISLKTIGAGAIIAKSFGRIFYRNAINMGIPLIVADNVEDIIGEGHLLEINLENSTIKNIDTGKMISCEVISEYAMNILEHGGIINLIKSM</sequence>
<keyword evidence="2" id="KW-1185">Reference proteome</keyword>
<proteinExistence type="predicted"/>
<dbReference type="EMBL" id="LJDB01000052">
    <property type="protein sequence ID" value="ONI40378.1"/>
    <property type="molecule type" value="Genomic_DNA"/>
</dbReference>
<evidence type="ECO:0000313" key="2">
    <source>
        <dbReference type="Proteomes" id="UP000188605"/>
    </source>
</evidence>
<dbReference type="Proteomes" id="UP000188605">
    <property type="component" value="Unassembled WGS sequence"/>
</dbReference>